<feature type="chain" id="PRO_5040365678" evidence="2">
    <location>
        <begin position="29"/>
        <end position="338"/>
    </location>
</feature>
<keyword evidence="4" id="KW-1185">Reference proteome</keyword>
<comment type="caution">
    <text evidence="3">The sequence shown here is derived from an EMBL/GenBank/DDBJ whole genome shotgun (WGS) entry which is preliminary data.</text>
</comment>
<gene>
    <name evidence="3" type="ORF">PsYK624_054190</name>
</gene>
<feature type="transmembrane region" description="Helical" evidence="1">
    <location>
        <begin position="221"/>
        <end position="245"/>
    </location>
</feature>
<dbReference type="AlphaFoldDB" id="A0A9P3LBL2"/>
<feature type="signal peptide" evidence="2">
    <location>
        <begin position="1"/>
        <end position="28"/>
    </location>
</feature>
<keyword evidence="1" id="KW-0812">Transmembrane</keyword>
<organism evidence="3 4">
    <name type="scientific">Phanerochaete sordida</name>
    <dbReference type="NCBI Taxonomy" id="48140"/>
    <lineage>
        <taxon>Eukaryota</taxon>
        <taxon>Fungi</taxon>
        <taxon>Dikarya</taxon>
        <taxon>Basidiomycota</taxon>
        <taxon>Agaricomycotina</taxon>
        <taxon>Agaricomycetes</taxon>
        <taxon>Polyporales</taxon>
        <taxon>Phanerochaetaceae</taxon>
        <taxon>Phanerochaete</taxon>
    </lineage>
</organism>
<name>A0A9P3LBL2_9APHY</name>
<accession>A0A9P3LBL2</accession>
<sequence length="338" mass="35958">MRSVWPASPVYLFVTTALIFLHVPPTIGTLINVVVDDQDPSILYASAEWNMGQSCITCDADIDPKQVLGGTWHDVTFRDNGQDTQQSMTFNFTGSAIYVYGMQVQLFTRASANVQFSIDGELADTYAFRTESLNDTYKYNQLLFSKTDFGEAHHTLMLVNGRSGEGDSLVLLDYLMYTTDTSSFDTTAVNSSPAASVPTETVTATASSGASCNVASGLNGVARAAVVCLAAVLGVVLVAGVVMAWKIRQQQRSIIMLSARPAVESVQAQGPPPSNPFFTHPAAYNAMHVSTQGAATGSIGSGGSRMMQGMRSDNSSNVAAAGSSIASNARFPGYKTMY</sequence>
<evidence type="ECO:0000313" key="4">
    <source>
        <dbReference type="Proteomes" id="UP000703269"/>
    </source>
</evidence>
<keyword evidence="1" id="KW-1133">Transmembrane helix</keyword>
<keyword evidence="1" id="KW-0472">Membrane</keyword>
<protein>
    <submittedName>
        <fullName evidence="3">Uncharacterized protein</fullName>
    </submittedName>
</protein>
<proteinExistence type="predicted"/>
<dbReference type="Gene3D" id="2.60.120.260">
    <property type="entry name" value="Galactose-binding domain-like"/>
    <property type="match status" value="1"/>
</dbReference>
<evidence type="ECO:0000256" key="1">
    <source>
        <dbReference type="SAM" id="Phobius"/>
    </source>
</evidence>
<evidence type="ECO:0000313" key="3">
    <source>
        <dbReference type="EMBL" id="GJE89320.1"/>
    </source>
</evidence>
<dbReference type="Proteomes" id="UP000703269">
    <property type="component" value="Unassembled WGS sequence"/>
</dbReference>
<reference evidence="3 4" key="1">
    <citation type="submission" date="2021-08" db="EMBL/GenBank/DDBJ databases">
        <title>Draft Genome Sequence of Phanerochaete sordida strain YK-624.</title>
        <authorList>
            <person name="Mori T."/>
            <person name="Dohra H."/>
            <person name="Suzuki T."/>
            <person name="Kawagishi H."/>
            <person name="Hirai H."/>
        </authorList>
    </citation>
    <scope>NUCLEOTIDE SEQUENCE [LARGE SCALE GENOMIC DNA]</scope>
    <source>
        <strain evidence="3 4">YK-624</strain>
    </source>
</reference>
<evidence type="ECO:0000256" key="2">
    <source>
        <dbReference type="SAM" id="SignalP"/>
    </source>
</evidence>
<dbReference type="OrthoDB" id="3270641at2759"/>
<dbReference type="EMBL" id="BPQB01000012">
    <property type="protein sequence ID" value="GJE89320.1"/>
    <property type="molecule type" value="Genomic_DNA"/>
</dbReference>
<keyword evidence="2" id="KW-0732">Signal</keyword>